<feature type="compositionally biased region" description="Low complexity" evidence="1">
    <location>
        <begin position="89"/>
        <end position="99"/>
    </location>
</feature>
<dbReference type="Proteomes" id="UP000050867">
    <property type="component" value="Unassembled WGS sequence"/>
</dbReference>
<feature type="region of interest" description="Disordered" evidence="1">
    <location>
        <begin position="77"/>
        <end position="99"/>
    </location>
</feature>
<evidence type="ECO:0000259" key="2">
    <source>
        <dbReference type="Pfam" id="PF03713"/>
    </source>
</evidence>
<feature type="region of interest" description="Disordered" evidence="1">
    <location>
        <begin position="1"/>
        <end position="52"/>
    </location>
</feature>
<name>A0A0T6LSM3_WENVI</name>
<evidence type="ECO:0000313" key="3">
    <source>
        <dbReference type="EMBL" id="KRV49045.1"/>
    </source>
</evidence>
<evidence type="ECO:0000256" key="1">
    <source>
        <dbReference type="SAM" id="MobiDB-lite"/>
    </source>
</evidence>
<dbReference type="InterPro" id="IPR005183">
    <property type="entry name" value="DUF305_CopM-like"/>
</dbReference>
<accession>A0A0T6LSM3</accession>
<protein>
    <recommendedName>
        <fullName evidence="2">DUF305 domain-containing protein</fullName>
    </recommendedName>
</protein>
<dbReference type="EMBL" id="LLZU01000016">
    <property type="protein sequence ID" value="KRV49045.1"/>
    <property type="molecule type" value="Genomic_DNA"/>
</dbReference>
<evidence type="ECO:0000313" key="4">
    <source>
        <dbReference type="Proteomes" id="UP000050867"/>
    </source>
</evidence>
<dbReference type="Pfam" id="PF03713">
    <property type="entry name" value="DUF305"/>
    <property type="match status" value="1"/>
</dbReference>
<dbReference type="InterPro" id="IPR012347">
    <property type="entry name" value="Ferritin-like"/>
</dbReference>
<dbReference type="Gene3D" id="1.20.1260.10">
    <property type="match status" value="1"/>
</dbReference>
<dbReference type="RefSeq" id="WP_018384819.1">
    <property type="nucleotide sequence ID" value="NZ_LLZU01000016.1"/>
</dbReference>
<gene>
    <name evidence="3" type="ORF">AQ490_22305</name>
</gene>
<feature type="domain" description="DUF305" evidence="2">
    <location>
        <begin position="52"/>
        <end position="76"/>
    </location>
</feature>
<organism evidence="3 4">
    <name type="scientific">Wenjunlia vitaminophila</name>
    <name type="common">Streptomyces vitaminophilus</name>
    <dbReference type="NCBI Taxonomy" id="76728"/>
    <lineage>
        <taxon>Bacteria</taxon>
        <taxon>Bacillati</taxon>
        <taxon>Actinomycetota</taxon>
        <taxon>Actinomycetes</taxon>
        <taxon>Kitasatosporales</taxon>
        <taxon>Streptomycetaceae</taxon>
        <taxon>Wenjunlia</taxon>
    </lineage>
</organism>
<reference evidence="3 4" key="1">
    <citation type="submission" date="2015-10" db="EMBL/GenBank/DDBJ databases">
        <title>Draft genome sequence of pyrrolomycin-producing Streptomyces vitaminophilus.</title>
        <authorList>
            <person name="Graham D.E."/>
            <person name="Mahan K.M."/>
            <person name="Klingeman D.M."/>
            <person name="Hettich R.L."/>
            <person name="Parry R.J."/>
        </authorList>
    </citation>
    <scope>NUCLEOTIDE SEQUENCE [LARGE SCALE GENOMIC DNA]</scope>
    <source>
        <strain evidence="3 4">ATCC 31673</strain>
    </source>
</reference>
<dbReference type="AlphaFoldDB" id="A0A0T6LSM3"/>
<comment type="caution">
    <text evidence="3">The sequence shown here is derived from an EMBL/GenBank/DDBJ whole genome shotgun (WGS) entry which is preliminary data.</text>
</comment>
<sequence>MNQPGGSRVRVHGEIPEGAACGGDEDEASDTPSNAAGRSASRAVDDAHNAQDVQFAQGMIPHHRQAVDMADLAPGAVARAARRRRRGDVTVPGRPRSAT</sequence>
<proteinExistence type="predicted"/>
<keyword evidence="4" id="KW-1185">Reference proteome</keyword>